<protein>
    <submittedName>
        <fullName evidence="1">Uncharacterized protein</fullName>
    </submittedName>
</protein>
<dbReference type="Proteomes" id="UP000182444">
    <property type="component" value="Chromosome 1E"/>
</dbReference>
<reference evidence="1 2" key="1">
    <citation type="journal article" date="2016" name="PLoS ONE">
        <title>Sequence Assembly of Yarrowia lipolytica Strain W29/CLIB89 Shows Transposable Element Diversity.</title>
        <authorList>
            <person name="Magnan C."/>
            <person name="Yu J."/>
            <person name="Chang I."/>
            <person name="Jahn E."/>
            <person name="Kanomata Y."/>
            <person name="Wu J."/>
            <person name="Zeller M."/>
            <person name="Oakes M."/>
            <person name="Baldi P."/>
            <person name="Sandmeyer S."/>
        </authorList>
    </citation>
    <scope>NUCLEOTIDE SEQUENCE [LARGE SCALE GENOMIC DNA]</scope>
    <source>
        <strain evidence="2">CLIB89(W29)</strain>
    </source>
</reference>
<evidence type="ECO:0000313" key="2">
    <source>
        <dbReference type="Proteomes" id="UP000182444"/>
    </source>
</evidence>
<dbReference type="VEuPathDB" id="FungiDB:YALI1_E39228g"/>
<name>A0A1D8NL10_YARLL</name>
<dbReference type="RefSeq" id="XP_504711.1">
    <property type="nucleotide sequence ID" value="XM_504711.3"/>
</dbReference>
<proteinExistence type="predicted"/>
<evidence type="ECO:0000313" key="1">
    <source>
        <dbReference type="EMBL" id="AOW06321.1"/>
    </source>
</evidence>
<dbReference type="KEGG" id="yli:2912629"/>
<dbReference type="EMBL" id="CP017557">
    <property type="protein sequence ID" value="AOW06321.1"/>
    <property type="molecule type" value="Genomic_DNA"/>
</dbReference>
<dbReference type="VEuPathDB" id="FungiDB:YALI0_E33055g"/>
<sequence>MFDFVNTASGTSFTVLKCTKLFNFDKFATVRQELSKDIVENAKNASRKRVFSERNNNVYYEQDSSEADQIKTVNCEWHVLQSGEYEIHTVEISMSGHVSKVIIVNGPDRKDDFETHALILMRMQNTFFDISGVIKAWMTEKFEVTIGDLELKHDFLKSEFDREVPYTAHLKIQVKDLGGLLKYLTLGIHYDDLEAFATHKDGLYAGVTEFLYESTGMKVSTSDQFELVSLLTNQMVMDKRGKVKIIKTGLPSHDELFWIESLLIRLTNYARSC</sequence>
<dbReference type="GeneID" id="2912629"/>
<dbReference type="AlphaFoldDB" id="A0A1D8NL10"/>
<dbReference type="OrthoDB" id="4076134at2759"/>
<accession>A0A1D8NL10</accession>
<organism evidence="1 2">
    <name type="scientific">Yarrowia lipolytica</name>
    <name type="common">Candida lipolytica</name>
    <dbReference type="NCBI Taxonomy" id="4952"/>
    <lineage>
        <taxon>Eukaryota</taxon>
        <taxon>Fungi</taxon>
        <taxon>Dikarya</taxon>
        <taxon>Ascomycota</taxon>
        <taxon>Saccharomycotina</taxon>
        <taxon>Dipodascomycetes</taxon>
        <taxon>Dipodascales</taxon>
        <taxon>Dipodascales incertae sedis</taxon>
        <taxon>Yarrowia</taxon>
    </lineage>
</organism>
<gene>
    <name evidence="1" type="ORF">YALI1_E39228g</name>
</gene>